<evidence type="ECO:0000313" key="21">
    <source>
        <dbReference type="Proteomes" id="UP000050502"/>
    </source>
</evidence>
<dbReference type="EC" id="6.3.3.1" evidence="4 15"/>
<evidence type="ECO:0000259" key="17">
    <source>
        <dbReference type="Pfam" id="PF02769"/>
    </source>
</evidence>
<keyword evidence="10 15" id="KW-0067">ATP-binding</keyword>
<evidence type="ECO:0000256" key="9">
    <source>
        <dbReference type="ARBA" id="ARBA00022755"/>
    </source>
</evidence>
<dbReference type="GO" id="GO:0005524">
    <property type="term" value="F:ATP binding"/>
    <property type="evidence" value="ECO:0007669"/>
    <property type="project" value="UniProtKB-KW"/>
</dbReference>
<proteinExistence type="inferred from homology"/>
<dbReference type="FunFam" id="3.30.1330.10:FF:000001">
    <property type="entry name" value="Phosphoribosylformylglycinamidine cyclo-ligase"/>
    <property type="match status" value="1"/>
</dbReference>
<dbReference type="AlphaFoldDB" id="A0A0N0RFP1"/>
<comment type="subcellular location">
    <subcellularLocation>
        <location evidence="1 15">Cytoplasm</location>
    </subcellularLocation>
</comment>
<reference evidence="20" key="3">
    <citation type="submission" date="2015-08" db="EMBL/GenBank/DDBJ databases">
        <title>Draft Genome Sequence of a Heterotrophic Facultative Anaerobic Bacterium Ardenticatena maritima Strain 110S.</title>
        <authorList>
            <person name="Kawaichi S."/>
            <person name="Yoshida T."/>
            <person name="Sako Y."/>
            <person name="Nakamura R."/>
        </authorList>
    </citation>
    <scope>NUCLEOTIDE SEQUENCE [LARGE SCALE GENOMIC DNA]</scope>
    <source>
        <strain evidence="20">110S</strain>
    </source>
</reference>
<evidence type="ECO:0000256" key="15">
    <source>
        <dbReference type="HAMAP-Rule" id="MF_00741"/>
    </source>
</evidence>
<dbReference type="GO" id="GO:0004641">
    <property type="term" value="F:phosphoribosylformylglycinamidine cyclo-ligase activity"/>
    <property type="evidence" value="ECO:0007669"/>
    <property type="project" value="UniProtKB-UniRule"/>
</dbReference>
<dbReference type="PANTHER" id="PTHR10520">
    <property type="entry name" value="TRIFUNCTIONAL PURINE BIOSYNTHETIC PROTEIN ADENOSINE-3-RELATED"/>
    <property type="match status" value="1"/>
</dbReference>
<dbReference type="RefSeq" id="WP_054493443.1">
    <property type="nucleotide sequence ID" value="NZ_BBZA01000179.1"/>
</dbReference>
<dbReference type="Pfam" id="PF00586">
    <property type="entry name" value="AIRS"/>
    <property type="match status" value="1"/>
</dbReference>
<accession>A0A0N0RFP1</accession>
<evidence type="ECO:0000313" key="20">
    <source>
        <dbReference type="Proteomes" id="UP000037784"/>
    </source>
</evidence>
<dbReference type="SUPFAM" id="SSF55326">
    <property type="entry name" value="PurM N-terminal domain-like"/>
    <property type="match status" value="1"/>
</dbReference>
<dbReference type="InterPro" id="IPR004733">
    <property type="entry name" value="PurM_cligase"/>
</dbReference>
<evidence type="ECO:0000256" key="12">
    <source>
        <dbReference type="ARBA" id="ARBA00032931"/>
    </source>
</evidence>
<dbReference type="CDD" id="cd02196">
    <property type="entry name" value="PurM"/>
    <property type="match status" value="1"/>
</dbReference>
<evidence type="ECO:0000256" key="11">
    <source>
        <dbReference type="ARBA" id="ARBA00031908"/>
    </source>
</evidence>
<dbReference type="Proteomes" id="UP000050502">
    <property type="component" value="Unassembled WGS sequence"/>
</dbReference>
<dbReference type="FunFam" id="3.90.650.10:FF:000011">
    <property type="entry name" value="Phosphoribosylformylglycinamidine cyclo-ligase"/>
    <property type="match status" value="1"/>
</dbReference>
<dbReference type="PATRIC" id="fig|872965.6.peg.2220"/>
<dbReference type="GO" id="GO:0046084">
    <property type="term" value="P:adenine biosynthetic process"/>
    <property type="evidence" value="ECO:0007669"/>
    <property type="project" value="TreeGrafter"/>
</dbReference>
<evidence type="ECO:0000256" key="13">
    <source>
        <dbReference type="ARBA" id="ARBA00033093"/>
    </source>
</evidence>
<dbReference type="GO" id="GO:0005829">
    <property type="term" value="C:cytosol"/>
    <property type="evidence" value="ECO:0007669"/>
    <property type="project" value="TreeGrafter"/>
</dbReference>
<dbReference type="NCBIfam" id="TIGR00878">
    <property type="entry name" value="purM"/>
    <property type="match status" value="1"/>
</dbReference>
<evidence type="ECO:0000313" key="18">
    <source>
        <dbReference type="EMBL" id="GAP63634.1"/>
    </source>
</evidence>
<sequence>MTPESKAYREAGVDIEAGKRATDLMAEAVKSTYTPEVLAGLGAFGGLFDAARLKAMQAPVLVASTDGVGTKTLVAARLNRWETIGQDLVNHCVNDILVQGAEPLFFLDYVASARLAPEQVATVVQGMALACREAGCALLGGETAEMPGVYHEGAVDVVGTIVGALDRAHLIDGSRIQAGDVVLAFPSSGLHTNGYTLARRVLDDEDWTTPHPLLDGRTIGEALLAVHRSYLPHVRALRAAGVDIRGLAHITGGGVFDNVPRILPEGLGVRVRLGTWPVPPIFTLIQHKGHVAREEMFHVFNMGLGMLAVVPEAEAERAVQVLGVEECFIVGRVVAEPGVQLVN</sequence>
<comment type="catalytic activity">
    <reaction evidence="14 15">
        <text>2-formamido-N(1)-(5-O-phospho-beta-D-ribosyl)acetamidine + ATP = 5-amino-1-(5-phospho-beta-D-ribosyl)imidazole + ADP + phosphate + H(+)</text>
        <dbReference type="Rhea" id="RHEA:23032"/>
        <dbReference type="ChEBI" id="CHEBI:15378"/>
        <dbReference type="ChEBI" id="CHEBI:30616"/>
        <dbReference type="ChEBI" id="CHEBI:43474"/>
        <dbReference type="ChEBI" id="CHEBI:137981"/>
        <dbReference type="ChEBI" id="CHEBI:147287"/>
        <dbReference type="ChEBI" id="CHEBI:456216"/>
        <dbReference type="EC" id="6.3.3.1"/>
    </reaction>
</comment>
<comment type="caution">
    <text evidence="18">The sequence shown here is derived from an EMBL/GenBank/DDBJ whole genome shotgun (WGS) entry which is preliminary data.</text>
</comment>
<dbReference type="InParanoid" id="A0A0N0RFP1"/>
<feature type="domain" description="PurM-like C-terminal" evidence="17">
    <location>
        <begin position="177"/>
        <end position="341"/>
    </location>
</feature>
<dbReference type="Gene3D" id="3.90.650.10">
    <property type="entry name" value="PurM-like C-terminal domain"/>
    <property type="match status" value="1"/>
</dbReference>
<evidence type="ECO:0000256" key="7">
    <source>
        <dbReference type="ARBA" id="ARBA00022598"/>
    </source>
</evidence>
<evidence type="ECO:0000256" key="6">
    <source>
        <dbReference type="ARBA" id="ARBA00022490"/>
    </source>
</evidence>
<dbReference type="EMBL" id="LGKN01000005">
    <property type="protein sequence ID" value="KPL87999.1"/>
    <property type="molecule type" value="Genomic_DNA"/>
</dbReference>
<dbReference type="GO" id="GO:0004637">
    <property type="term" value="F:phosphoribosylamine-glycine ligase activity"/>
    <property type="evidence" value="ECO:0007669"/>
    <property type="project" value="TreeGrafter"/>
</dbReference>
<keyword evidence="6 15" id="KW-0963">Cytoplasm</keyword>
<evidence type="ECO:0000256" key="3">
    <source>
        <dbReference type="ARBA" id="ARBA00010280"/>
    </source>
</evidence>
<protein>
    <recommendedName>
        <fullName evidence="5 15">Phosphoribosylformylglycinamidine cyclo-ligase</fullName>
        <ecNumber evidence="4 15">6.3.3.1</ecNumber>
    </recommendedName>
    <alternativeName>
        <fullName evidence="12 15">AIR synthase</fullName>
    </alternativeName>
    <alternativeName>
        <fullName evidence="13 15">AIRS</fullName>
    </alternativeName>
    <alternativeName>
        <fullName evidence="11 15">Phosphoribosyl-aminoimidazole synthetase</fullName>
    </alternativeName>
</protein>
<evidence type="ECO:0000256" key="8">
    <source>
        <dbReference type="ARBA" id="ARBA00022741"/>
    </source>
</evidence>
<dbReference type="UniPathway" id="UPA00074">
    <property type="reaction ID" value="UER00129"/>
</dbReference>
<name>A0A0N0RFP1_9CHLR</name>
<dbReference type="FunCoup" id="A0A0N0RFP1">
    <property type="interactions" value="438"/>
</dbReference>
<keyword evidence="9 15" id="KW-0658">Purine biosynthesis</keyword>
<dbReference type="InterPro" id="IPR010918">
    <property type="entry name" value="PurM-like_C_dom"/>
</dbReference>
<reference evidence="18 20" key="1">
    <citation type="journal article" date="2015" name="Genome Announc.">
        <title>Draft Genome Sequence of a Heterotrophic Facultative Anaerobic Thermophilic Bacterium, Ardenticatena maritima Strain 110ST.</title>
        <authorList>
            <person name="Kawaichi S."/>
            <person name="Yoshida T."/>
            <person name="Sako Y."/>
            <person name="Nakamura R."/>
        </authorList>
    </citation>
    <scope>NUCLEOTIDE SEQUENCE [LARGE SCALE GENOMIC DNA]</scope>
    <source>
        <strain evidence="18 20">110S</strain>
    </source>
</reference>
<feature type="domain" description="PurM-like N-terminal" evidence="16">
    <location>
        <begin position="49"/>
        <end position="164"/>
    </location>
</feature>
<dbReference type="InterPro" id="IPR036921">
    <property type="entry name" value="PurM-like_N_sf"/>
</dbReference>
<organism evidence="18 20">
    <name type="scientific">Ardenticatena maritima</name>
    <dbReference type="NCBI Taxonomy" id="872965"/>
    <lineage>
        <taxon>Bacteria</taxon>
        <taxon>Bacillati</taxon>
        <taxon>Chloroflexota</taxon>
        <taxon>Ardenticatenia</taxon>
        <taxon>Ardenticatenales</taxon>
        <taxon>Ardenticatenaceae</taxon>
        <taxon>Ardenticatena</taxon>
    </lineage>
</organism>
<evidence type="ECO:0000256" key="5">
    <source>
        <dbReference type="ARBA" id="ARBA00020367"/>
    </source>
</evidence>
<evidence type="ECO:0000256" key="1">
    <source>
        <dbReference type="ARBA" id="ARBA00004496"/>
    </source>
</evidence>
<keyword evidence="8 15" id="KW-0547">Nucleotide-binding</keyword>
<keyword evidence="7 15" id="KW-0436">Ligase</keyword>
<keyword evidence="20" id="KW-1185">Reference proteome</keyword>
<comment type="pathway">
    <text evidence="2 15">Purine metabolism; IMP biosynthesis via de novo pathway; 5-amino-1-(5-phospho-D-ribosyl)imidazole from N(2)-formyl-N(1)-(5-phospho-D-ribosyl)glycinamide: step 2/2.</text>
</comment>
<evidence type="ECO:0000259" key="16">
    <source>
        <dbReference type="Pfam" id="PF00586"/>
    </source>
</evidence>
<gene>
    <name evidence="15 18" type="primary">purM</name>
    <name evidence="18" type="ORF">ARMA_2057</name>
    <name evidence="19" type="ORF">SE16_10830</name>
</gene>
<reference evidence="19 21" key="2">
    <citation type="submission" date="2015-07" db="EMBL/GenBank/DDBJ databases">
        <title>Whole genome sequence of Ardenticatena maritima DSM 23922.</title>
        <authorList>
            <person name="Hemp J."/>
            <person name="Ward L.M."/>
            <person name="Pace L.A."/>
            <person name="Fischer W.W."/>
        </authorList>
    </citation>
    <scope>NUCLEOTIDE SEQUENCE [LARGE SCALE GENOMIC DNA]</scope>
    <source>
        <strain evidence="19 21">110S</strain>
    </source>
</reference>
<evidence type="ECO:0000256" key="4">
    <source>
        <dbReference type="ARBA" id="ARBA00013047"/>
    </source>
</evidence>
<evidence type="ECO:0000256" key="2">
    <source>
        <dbReference type="ARBA" id="ARBA00004686"/>
    </source>
</evidence>
<dbReference type="Gene3D" id="3.30.1330.10">
    <property type="entry name" value="PurM-like, N-terminal domain"/>
    <property type="match status" value="1"/>
</dbReference>
<dbReference type="InterPro" id="IPR016188">
    <property type="entry name" value="PurM-like_N"/>
</dbReference>
<evidence type="ECO:0000256" key="14">
    <source>
        <dbReference type="ARBA" id="ARBA00049057"/>
    </source>
</evidence>
<evidence type="ECO:0000313" key="19">
    <source>
        <dbReference type="EMBL" id="KPL87999.1"/>
    </source>
</evidence>
<dbReference type="InterPro" id="IPR036676">
    <property type="entry name" value="PurM-like_C_sf"/>
</dbReference>
<dbReference type="OrthoDB" id="9802507at2"/>
<dbReference type="EMBL" id="BBZA01000179">
    <property type="protein sequence ID" value="GAP63634.1"/>
    <property type="molecule type" value="Genomic_DNA"/>
</dbReference>
<evidence type="ECO:0000256" key="10">
    <source>
        <dbReference type="ARBA" id="ARBA00022840"/>
    </source>
</evidence>
<dbReference type="Proteomes" id="UP000037784">
    <property type="component" value="Unassembled WGS sequence"/>
</dbReference>
<dbReference type="SUPFAM" id="SSF56042">
    <property type="entry name" value="PurM C-terminal domain-like"/>
    <property type="match status" value="1"/>
</dbReference>
<comment type="similarity">
    <text evidence="3 15">Belongs to the AIR synthase family.</text>
</comment>
<dbReference type="HAMAP" id="MF_00741">
    <property type="entry name" value="AIRS"/>
    <property type="match status" value="1"/>
</dbReference>
<dbReference type="STRING" id="872965.SE16_10830"/>
<dbReference type="PANTHER" id="PTHR10520:SF12">
    <property type="entry name" value="TRIFUNCTIONAL PURINE BIOSYNTHETIC PROTEIN ADENOSINE-3"/>
    <property type="match status" value="1"/>
</dbReference>
<dbReference type="GO" id="GO:0006189">
    <property type="term" value="P:'de novo' IMP biosynthetic process"/>
    <property type="evidence" value="ECO:0007669"/>
    <property type="project" value="UniProtKB-UniRule"/>
</dbReference>
<dbReference type="Pfam" id="PF02769">
    <property type="entry name" value="AIRS_C"/>
    <property type="match status" value="1"/>
</dbReference>